<dbReference type="EMBL" id="JANIBJ010000021">
    <property type="protein sequence ID" value="MCQ8104848.1"/>
    <property type="molecule type" value="Genomic_DNA"/>
</dbReference>
<protein>
    <submittedName>
        <fullName evidence="1">Uncharacterized protein</fullName>
    </submittedName>
</protein>
<reference evidence="1 2" key="1">
    <citation type="submission" date="2022-07" db="EMBL/GenBank/DDBJ databases">
        <title>Methylomonas rivi sp. nov., Methylomonas rosea sp. nov., Methylomonas aureus sp. nov. and Methylomonas subterranea sp. nov., four novel methanotrophs isolated from a freshwater creek and the deep terrestrial subsurface.</title>
        <authorList>
            <person name="Abin C."/>
            <person name="Sankaranarayanan K."/>
            <person name="Garner C."/>
            <person name="Sindelar R."/>
            <person name="Kotary K."/>
            <person name="Garner R."/>
            <person name="Barclay S."/>
            <person name="Lawson P."/>
            <person name="Krumholz L."/>
        </authorList>
    </citation>
    <scope>NUCLEOTIDE SEQUENCE [LARGE SCALE GENOMIC DNA]</scope>
    <source>
        <strain evidence="1 2">SURF-2</strain>
    </source>
</reference>
<gene>
    <name evidence="1" type="ORF">NP590_12095</name>
</gene>
<proteinExistence type="predicted"/>
<comment type="caution">
    <text evidence="1">The sequence shown here is derived from an EMBL/GenBank/DDBJ whole genome shotgun (WGS) entry which is preliminary data.</text>
</comment>
<organism evidence="1 2">
    <name type="scientific">Methylomonas subterranea</name>
    <dbReference type="NCBI Taxonomy" id="2952225"/>
    <lineage>
        <taxon>Bacteria</taxon>
        <taxon>Pseudomonadati</taxon>
        <taxon>Pseudomonadota</taxon>
        <taxon>Gammaproteobacteria</taxon>
        <taxon>Methylococcales</taxon>
        <taxon>Methylococcaceae</taxon>
        <taxon>Methylomonas</taxon>
    </lineage>
</organism>
<evidence type="ECO:0000313" key="2">
    <source>
        <dbReference type="Proteomes" id="UP001524499"/>
    </source>
</evidence>
<evidence type="ECO:0000313" key="1">
    <source>
        <dbReference type="EMBL" id="MCQ8104848.1"/>
    </source>
</evidence>
<accession>A0ABT1THB7</accession>
<keyword evidence="2" id="KW-1185">Reference proteome</keyword>
<dbReference type="Proteomes" id="UP001524499">
    <property type="component" value="Unassembled WGS sequence"/>
</dbReference>
<sequence length="286" mass="32501">MQPKKNNAIKQIKRLETESIETIESDGEDLKHLKMSLLEFISKSYATPNGLLQVEPRLRQLLLPKGSDYMAITPLPCGSLSKEINRRTQAHNELAKDRNQKFIDTGILGIGGSKPQNVSLYAKDLSSPLYFATPAENRVIRAAWAIHHQGIAIRLPYRAMLAWKTWREQVAAQHGGQIPTDMRHRDRERQLVLDVAQGVLMQGRKALRLLEKQRDLLGEHFLSDELTDTVIRGLIDPSQRDKAWPRTFAERIATAIGRYKTGDDLFLPLDGGSLQRIARWLEEAVR</sequence>
<name>A0ABT1THB7_9GAMM</name>
<dbReference type="RefSeq" id="WP_256602664.1">
    <property type="nucleotide sequence ID" value="NZ_JANIBJ010000021.1"/>
</dbReference>